<feature type="transmembrane region" description="Helical" evidence="7">
    <location>
        <begin position="363"/>
        <end position="383"/>
    </location>
</feature>
<protein>
    <submittedName>
        <fullName evidence="9">FtsX-like permease family protein</fullName>
    </submittedName>
</protein>
<evidence type="ECO:0000259" key="8">
    <source>
        <dbReference type="Pfam" id="PF02687"/>
    </source>
</evidence>
<keyword evidence="3 7" id="KW-0812">Transmembrane</keyword>
<evidence type="ECO:0000256" key="1">
    <source>
        <dbReference type="ARBA" id="ARBA00004651"/>
    </source>
</evidence>
<accession>A0ABN2S6J0</accession>
<dbReference type="Pfam" id="PF02687">
    <property type="entry name" value="FtsX"/>
    <property type="match status" value="2"/>
</dbReference>
<evidence type="ECO:0000256" key="7">
    <source>
        <dbReference type="SAM" id="Phobius"/>
    </source>
</evidence>
<dbReference type="InterPro" id="IPR038766">
    <property type="entry name" value="Membrane_comp_ABC_pdt"/>
</dbReference>
<feature type="transmembrane region" description="Helical" evidence="7">
    <location>
        <begin position="285"/>
        <end position="310"/>
    </location>
</feature>
<dbReference type="Proteomes" id="UP001501116">
    <property type="component" value="Unassembled WGS sequence"/>
</dbReference>
<dbReference type="PANTHER" id="PTHR30287">
    <property type="entry name" value="MEMBRANE COMPONENT OF PREDICTED ABC SUPERFAMILY METABOLITE UPTAKE TRANSPORTER"/>
    <property type="match status" value="1"/>
</dbReference>
<sequence length="779" mass="79899">MMRDLLLGLRLAVGGGRMSGAALLRLAMTAFGIALAVAVLLPAASVGHLMDAKSDREAAIKADTTPRPGVSPLSTYEWYASSGTDLIEVTAVAATGPGSPVPPGIGRLPAPGEMVVSPALAEKLNSPEGGSVRARLPGKVVGEIAKAGVGDAGDLAAYAGASPAEIAAEGERANTVYAFGEPSGGFTLPLTMLIMVAPIAAVLLLPLLIFVTTASRMGAAQRERRLAALRLVGVDARQIKRIAAAESLVGAVLGLVVGGALFYGLRPLIADVHPFGIRVFAEDFVPSWPLALVIALLVPGLAIGSALFGLRRTIVEPLGVVRQGKPVRRRMWWRWTLAGIGAVFLLGTLLFDPGSSNESGAVALAIGSVFLLVGVAALLPWAVERIVRGLRGGPPSWQFAVRRLQLDSGTASRVVSGLVVVLAGTILIQVMIGSITTQQRPHTVPAGMAAAPVRVVTDTAHEAEVRKRLSGVDGLTAPHAIKHVQLGSDGKAGQGDYALIGDCAALAIQANLGACTDGQVFYLPEKQSKRGPARADAPPSGTVRLLGDDPSGKTGYAKDGPQWTIPAGIRVVPGDQSASAYGGGTVLITPGALGGIAVPQGSVDVLLGGTGDAKAISDRVAAAVSQLAWHAEVRSSDPFADFTDRDQRMVDNFRSVLLTAALFVLAVAAMSLLMLSIEQISERRRPLAALSAAGVPLGVLARGSLWQTAIPVVVGVVLAVAAGLGLTAPILRLANLPMVVDGGVLAGLAGAAVLAVLLVTALTLPLLRQVTRLDALRAE</sequence>
<evidence type="ECO:0000256" key="2">
    <source>
        <dbReference type="ARBA" id="ARBA00022475"/>
    </source>
</evidence>
<evidence type="ECO:0000256" key="3">
    <source>
        <dbReference type="ARBA" id="ARBA00022692"/>
    </source>
</evidence>
<keyword evidence="10" id="KW-1185">Reference proteome</keyword>
<dbReference type="RefSeq" id="WP_344428453.1">
    <property type="nucleotide sequence ID" value="NZ_BAAANN010000034.1"/>
</dbReference>
<dbReference type="PANTHER" id="PTHR30287:SF2">
    <property type="entry name" value="BLL1001 PROTEIN"/>
    <property type="match status" value="1"/>
</dbReference>
<keyword evidence="2" id="KW-1003">Cell membrane</keyword>
<comment type="caution">
    <text evidence="9">The sequence shown here is derived from an EMBL/GenBank/DDBJ whole genome shotgun (WGS) entry which is preliminary data.</text>
</comment>
<feature type="domain" description="ABC3 transporter permease C-terminal" evidence="8">
    <location>
        <begin position="660"/>
        <end position="768"/>
    </location>
</feature>
<evidence type="ECO:0000256" key="4">
    <source>
        <dbReference type="ARBA" id="ARBA00022989"/>
    </source>
</evidence>
<evidence type="ECO:0000313" key="9">
    <source>
        <dbReference type="EMBL" id="GAA1981297.1"/>
    </source>
</evidence>
<feature type="transmembrane region" description="Helical" evidence="7">
    <location>
        <begin position="712"/>
        <end position="731"/>
    </location>
</feature>
<evidence type="ECO:0000256" key="6">
    <source>
        <dbReference type="SAM" id="MobiDB-lite"/>
    </source>
</evidence>
<feature type="region of interest" description="Disordered" evidence="6">
    <location>
        <begin position="527"/>
        <end position="559"/>
    </location>
</feature>
<feature type="transmembrane region" description="Helical" evidence="7">
    <location>
        <begin position="192"/>
        <end position="215"/>
    </location>
</feature>
<feature type="transmembrane region" description="Helical" evidence="7">
    <location>
        <begin position="656"/>
        <end position="675"/>
    </location>
</feature>
<proteinExistence type="predicted"/>
<dbReference type="InterPro" id="IPR003838">
    <property type="entry name" value="ABC3_permease_C"/>
</dbReference>
<feature type="domain" description="ABC3 transporter permease C-terminal" evidence="8">
    <location>
        <begin position="199"/>
        <end position="308"/>
    </location>
</feature>
<reference evidence="9 10" key="1">
    <citation type="journal article" date="2019" name="Int. J. Syst. Evol. Microbiol.">
        <title>The Global Catalogue of Microorganisms (GCM) 10K type strain sequencing project: providing services to taxonomists for standard genome sequencing and annotation.</title>
        <authorList>
            <consortium name="The Broad Institute Genomics Platform"/>
            <consortium name="The Broad Institute Genome Sequencing Center for Infectious Disease"/>
            <person name="Wu L."/>
            <person name="Ma J."/>
        </authorList>
    </citation>
    <scope>NUCLEOTIDE SEQUENCE [LARGE SCALE GENOMIC DNA]</scope>
    <source>
        <strain evidence="9 10">JCM 14545</strain>
    </source>
</reference>
<keyword evidence="4 7" id="KW-1133">Transmembrane helix</keyword>
<feature type="transmembrane region" description="Helical" evidence="7">
    <location>
        <begin position="743"/>
        <end position="767"/>
    </location>
</feature>
<evidence type="ECO:0000313" key="10">
    <source>
        <dbReference type="Proteomes" id="UP001501116"/>
    </source>
</evidence>
<gene>
    <name evidence="9" type="ORF">GCM10009754_67580</name>
</gene>
<feature type="transmembrane region" description="Helical" evidence="7">
    <location>
        <begin position="687"/>
        <end position="706"/>
    </location>
</feature>
<dbReference type="EMBL" id="BAAANN010000034">
    <property type="protein sequence ID" value="GAA1981297.1"/>
    <property type="molecule type" value="Genomic_DNA"/>
</dbReference>
<name>A0ABN2S6J0_9PSEU</name>
<evidence type="ECO:0000256" key="5">
    <source>
        <dbReference type="ARBA" id="ARBA00023136"/>
    </source>
</evidence>
<organism evidence="9 10">
    <name type="scientific">Amycolatopsis minnesotensis</name>
    <dbReference type="NCBI Taxonomy" id="337894"/>
    <lineage>
        <taxon>Bacteria</taxon>
        <taxon>Bacillati</taxon>
        <taxon>Actinomycetota</taxon>
        <taxon>Actinomycetes</taxon>
        <taxon>Pseudonocardiales</taxon>
        <taxon>Pseudonocardiaceae</taxon>
        <taxon>Amycolatopsis</taxon>
    </lineage>
</organism>
<keyword evidence="5 7" id="KW-0472">Membrane</keyword>
<feature type="transmembrane region" description="Helical" evidence="7">
    <location>
        <begin position="247"/>
        <end position="265"/>
    </location>
</feature>
<comment type="subcellular location">
    <subcellularLocation>
        <location evidence="1">Cell membrane</location>
        <topology evidence="1">Multi-pass membrane protein</topology>
    </subcellularLocation>
</comment>
<feature type="transmembrane region" description="Helical" evidence="7">
    <location>
        <begin position="21"/>
        <end position="44"/>
    </location>
</feature>
<feature type="transmembrane region" description="Helical" evidence="7">
    <location>
        <begin position="331"/>
        <end position="351"/>
    </location>
</feature>